<name>A0A1B0B8K1_9MUSC</name>
<dbReference type="VEuPathDB" id="VectorBase:GPPI022320"/>
<reference evidence="2" key="1">
    <citation type="submission" date="2015-01" db="EMBL/GenBank/DDBJ databases">
        <authorList>
            <person name="Aksoy S."/>
            <person name="Warren W."/>
            <person name="Wilson R.K."/>
        </authorList>
    </citation>
    <scope>NUCLEOTIDE SEQUENCE [LARGE SCALE GENOMIC DNA]</scope>
    <source>
        <strain evidence="2">IAEA</strain>
    </source>
</reference>
<reference evidence="1" key="2">
    <citation type="submission" date="2020-05" db="UniProtKB">
        <authorList>
            <consortium name="EnsemblMetazoa"/>
        </authorList>
    </citation>
    <scope>IDENTIFICATION</scope>
    <source>
        <strain evidence="1">IAEA</strain>
    </source>
</reference>
<proteinExistence type="predicted"/>
<organism evidence="1 2">
    <name type="scientific">Glossina palpalis gambiensis</name>
    <dbReference type="NCBI Taxonomy" id="67801"/>
    <lineage>
        <taxon>Eukaryota</taxon>
        <taxon>Metazoa</taxon>
        <taxon>Ecdysozoa</taxon>
        <taxon>Arthropoda</taxon>
        <taxon>Hexapoda</taxon>
        <taxon>Insecta</taxon>
        <taxon>Pterygota</taxon>
        <taxon>Neoptera</taxon>
        <taxon>Endopterygota</taxon>
        <taxon>Diptera</taxon>
        <taxon>Brachycera</taxon>
        <taxon>Muscomorpha</taxon>
        <taxon>Hippoboscoidea</taxon>
        <taxon>Glossinidae</taxon>
        <taxon>Glossina</taxon>
    </lineage>
</organism>
<dbReference type="EnsemblMetazoa" id="GPPI022320-RA">
    <property type="protein sequence ID" value="GPPI022320-PA"/>
    <property type="gene ID" value="GPPI022320"/>
</dbReference>
<protein>
    <submittedName>
        <fullName evidence="1">Uncharacterized protein</fullName>
    </submittedName>
</protein>
<evidence type="ECO:0000313" key="2">
    <source>
        <dbReference type="Proteomes" id="UP000092460"/>
    </source>
</evidence>
<dbReference type="AlphaFoldDB" id="A0A1B0B8K1"/>
<sequence>MHQSSDRDSEMWETFFLPLRLFDRRVISTFPPVSCNKRKRSLPGNRLRLGILKACFSTRIVKSGSKQTIVINKCRHHERDYRTNYCEYVPISEGAKAREFNRLTDIQENIIGGEDVDSKIKAYQCVLSSIAERSFRFSSEYRVENLHNLVSPLLQRLQIPMAAMMSSAIPEYLLYSFMHHNIRYATLRNSVQYNSKQWLLLLFYEQKSSSSSLSSSLSSSSSSLYVIILLLYPE</sequence>
<dbReference type="EMBL" id="JXJN01009947">
    <property type="status" value="NOT_ANNOTATED_CDS"/>
    <property type="molecule type" value="Genomic_DNA"/>
</dbReference>
<evidence type="ECO:0000313" key="1">
    <source>
        <dbReference type="EnsemblMetazoa" id="GPPI022320-PA"/>
    </source>
</evidence>
<accession>A0A1B0B8K1</accession>
<dbReference type="Proteomes" id="UP000092460">
    <property type="component" value="Unassembled WGS sequence"/>
</dbReference>
<keyword evidence="2" id="KW-1185">Reference proteome</keyword>